<keyword evidence="4" id="KW-1185">Reference proteome</keyword>
<dbReference type="EMBL" id="CAJNOH010006739">
    <property type="protein sequence ID" value="CAF1440127.1"/>
    <property type="molecule type" value="Genomic_DNA"/>
</dbReference>
<dbReference type="Proteomes" id="UP000663870">
    <property type="component" value="Unassembled WGS sequence"/>
</dbReference>
<comment type="caution">
    <text evidence="3">The sequence shown here is derived from an EMBL/GenBank/DDBJ whole genome shotgun (WGS) entry which is preliminary data.</text>
</comment>
<evidence type="ECO:0000313" key="2">
    <source>
        <dbReference type="EMBL" id="CAF1442909.1"/>
    </source>
</evidence>
<protein>
    <submittedName>
        <fullName evidence="3">Uncharacterized protein</fullName>
    </submittedName>
</protein>
<dbReference type="Proteomes" id="UP000663882">
    <property type="component" value="Unassembled WGS sequence"/>
</dbReference>
<gene>
    <name evidence="3" type="ORF">JXQ802_LOCUS52450</name>
    <name evidence="1" type="ORF">PYM288_LOCUS36116</name>
    <name evidence="2" type="ORF">RFH988_LOCUS36422</name>
</gene>
<dbReference type="EMBL" id="CAJNOL010008341">
    <property type="protein sequence ID" value="CAF1635614.1"/>
    <property type="molecule type" value="Genomic_DNA"/>
</dbReference>
<dbReference type="EMBL" id="CAJNOO010006258">
    <property type="protein sequence ID" value="CAF1442909.1"/>
    <property type="molecule type" value="Genomic_DNA"/>
</dbReference>
<name>A0A816DCT6_9BILA</name>
<reference evidence="3" key="1">
    <citation type="submission" date="2021-02" db="EMBL/GenBank/DDBJ databases">
        <authorList>
            <person name="Nowell W R."/>
        </authorList>
    </citation>
    <scope>NUCLEOTIDE SEQUENCE</scope>
</reference>
<dbReference type="Proteomes" id="UP000663854">
    <property type="component" value="Unassembled WGS sequence"/>
</dbReference>
<evidence type="ECO:0000313" key="3">
    <source>
        <dbReference type="EMBL" id="CAF1635614.1"/>
    </source>
</evidence>
<accession>A0A816DCT6</accession>
<dbReference type="AlphaFoldDB" id="A0A816DCT6"/>
<evidence type="ECO:0000313" key="4">
    <source>
        <dbReference type="Proteomes" id="UP000663870"/>
    </source>
</evidence>
<organism evidence="3 4">
    <name type="scientific">Rotaria sordida</name>
    <dbReference type="NCBI Taxonomy" id="392033"/>
    <lineage>
        <taxon>Eukaryota</taxon>
        <taxon>Metazoa</taxon>
        <taxon>Spiralia</taxon>
        <taxon>Gnathifera</taxon>
        <taxon>Rotifera</taxon>
        <taxon>Eurotatoria</taxon>
        <taxon>Bdelloidea</taxon>
        <taxon>Philodinida</taxon>
        <taxon>Philodinidae</taxon>
        <taxon>Rotaria</taxon>
    </lineage>
</organism>
<proteinExistence type="predicted"/>
<evidence type="ECO:0000313" key="1">
    <source>
        <dbReference type="EMBL" id="CAF1440127.1"/>
    </source>
</evidence>
<sequence>MFNRCWYGPPPSFDLMEIQDTLFCLFGYNISDQFVTLKKSIDYFHKYNRFIFVQGSKKTEFLEEYLMKCFDDFEFLSQNKIND</sequence>